<dbReference type="NCBIfam" id="TIGR03941">
    <property type="entry name" value="tRNA_deam_assoc"/>
    <property type="match status" value="1"/>
</dbReference>
<dbReference type="InterPro" id="IPR023869">
    <property type="entry name" value="tRNA_Adeno_NH3ase_assoc_put"/>
</dbReference>
<dbReference type="Proteomes" id="UP001527866">
    <property type="component" value="Unassembled WGS sequence"/>
</dbReference>
<comment type="caution">
    <text evidence="2">The sequence shown here is derived from an EMBL/GenBank/DDBJ whole genome shotgun (WGS) entry which is preliminary data.</text>
</comment>
<evidence type="ECO:0000313" key="2">
    <source>
        <dbReference type="EMBL" id="MDA2811163.1"/>
    </source>
</evidence>
<proteinExistence type="predicted"/>
<gene>
    <name evidence="2" type="ORF">O4J56_11005</name>
</gene>
<dbReference type="EMBL" id="JAQFWQ010000025">
    <property type="protein sequence ID" value="MDA2811163.1"/>
    <property type="molecule type" value="Genomic_DNA"/>
</dbReference>
<dbReference type="RefSeq" id="WP_270685626.1">
    <property type="nucleotide sequence ID" value="NZ_JAQFWQ010000025.1"/>
</dbReference>
<reference evidence="2 3" key="1">
    <citation type="submission" date="2023-01" db="EMBL/GenBank/DDBJ databases">
        <title>Draft genome sequence of Nocardiopsis sp. RSe5-2 isolated from halophytes.</title>
        <authorList>
            <person name="Duangmal K."/>
            <person name="Chantavorakit T."/>
        </authorList>
    </citation>
    <scope>NUCLEOTIDE SEQUENCE [LARGE SCALE GENOMIC DNA]</scope>
    <source>
        <strain evidence="2 3">RSe5-2</strain>
    </source>
</reference>
<organism evidence="2 3">
    <name type="scientific">Nocardiopsis endophytica</name>
    <dbReference type="NCBI Taxonomy" id="3018445"/>
    <lineage>
        <taxon>Bacteria</taxon>
        <taxon>Bacillati</taxon>
        <taxon>Actinomycetota</taxon>
        <taxon>Actinomycetes</taxon>
        <taxon>Streptosporangiales</taxon>
        <taxon>Nocardiopsidaceae</taxon>
        <taxon>Nocardiopsis</taxon>
    </lineage>
</organism>
<accession>A0ABT4U2K2</accession>
<keyword evidence="3" id="KW-1185">Reference proteome</keyword>
<evidence type="ECO:0000313" key="3">
    <source>
        <dbReference type="Proteomes" id="UP001527866"/>
    </source>
</evidence>
<name>A0ABT4U2K2_9ACTN</name>
<evidence type="ECO:0000256" key="1">
    <source>
        <dbReference type="SAM" id="MobiDB-lite"/>
    </source>
</evidence>
<protein>
    <submittedName>
        <fullName evidence="2">tRNA adenosine deaminase-associated protein</fullName>
    </submittedName>
</protein>
<sequence>MSVFSAVFFRASGEWGAAEVGLADAEGVDDLADAMRDAASEHAPGAEDGTMVLLLEADDEWFGIVRLDDREDPRVFLSDARFVHENETAALLLDSGQIEAPEQVEGTGQKPLPDPGGDASLLDDLGTPAGDLAALALAEGALPADVLAEVAERAGFADRLDALRTP</sequence>
<feature type="region of interest" description="Disordered" evidence="1">
    <location>
        <begin position="95"/>
        <end position="119"/>
    </location>
</feature>